<name>A0A101T5M7_9ACTN</name>
<comment type="caution">
    <text evidence="2">The sequence shown here is derived from an EMBL/GenBank/DDBJ whole genome shotgun (WGS) entry which is preliminary data.</text>
</comment>
<dbReference type="AlphaFoldDB" id="A0A101T5M7"/>
<keyword evidence="3" id="KW-1185">Reference proteome</keyword>
<dbReference type="STRING" id="1943.AQJ64_09165"/>
<accession>A0A101T5M7</accession>
<dbReference type="RefSeq" id="WP_055632068.1">
    <property type="nucleotide sequence ID" value="NZ_JBIRRP010000001.1"/>
</dbReference>
<protein>
    <submittedName>
        <fullName evidence="2">Alpha/beta hydrolase</fullName>
    </submittedName>
</protein>
<reference evidence="2 3" key="1">
    <citation type="submission" date="2015-10" db="EMBL/GenBank/DDBJ databases">
        <title>Draft genome sequence of Streptomyces griseoruber DSM 40281, type strain for the species Streptomyces griseoruber.</title>
        <authorList>
            <person name="Ruckert C."/>
            <person name="Winkler A."/>
            <person name="Kalinowski J."/>
            <person name="Kampfer P."/>
            <person name="Glaeser S."/>
        </authorList>
    </citation>
    <scope>NUCLEOTIDE SEQUENCE [LARGE SCALE GENOMIC DNA]</scope>
    <source>
        <strain evidence="2 3">DSM 40281</strain>
    </source>
</reference>
<sequence>MTTASTLTTLHATRVLRCAPEGPALDGERAALDLVGDAMGQDAELVAVPAERCGTEFFRLRSGVAGAVVQKFANYRLRLAVVGDISRHLADSSALRDFVYESNRGRQLWFVADEGELAERLRPTG</sequence>
<dbReference type="InterPro" id="IPR025438">
    <property type="entry name" value="DUF4180"/>
</dbReference>
<dbReference type="EMBL" id="LMWW01000010">
    <property type="protein sequence ID" value="KUN86199.1"/>
    <property type="molecule type" value="Genomic_DNA"/>
</dbReference>
<dbReference type="Proteomes" id="UP000052982">
    <property type="component" value="Unassembled WGS sequence"/>
</dbReference>
<feature type="domain" description="DUF4180" evidence="1">
    <location>
        <begin position="12"/>
        <end position="121"/>
    </location>
</feature>
<proteinExistence type="predicted"/>
<dbReference type="Pfam" id="PF13788">
    <property type="entry name" value="DUF4180"/>
    <property type="match status" value="1"/>
</dbReference>
<dbReference type="OrthoDB" id="8595425at2"/>
<keyword evidence="2" id="KW-0378">Hydrolase</keyword>
<organism evidence="2 3">
    <name type="scientific">Streptomyces griseoruber</name>
    <dbReference type="NCBI Taxonomy" id="1943"/>
    <lineage>
        <taxon>Bacteria</taxon>
        <taxon>Bacillati</taxon>
        <taxon>Actinomycetota</taxon>
        <taxon>Actinomycetes</taxon>
        <taxon>Kitasatosporales</taxon>
        <taxon>Streptomycetaceae</taxon>
        <taxon>Streptomyces</taxon>
    </lineage>
</organism>
<evidence type="ECO:0000259" key="1">
    <source>
        <dbReference type="Pfam" id="PF13788"/>
    </source>
</evidence>
<dbReference type="GO" id="GO:0016787">
    <property type="term" value="F:hydrolase activity"/>
    <property type="evidence" value="ECO:0007669"/>
    <property type="project" value="UniProtKB-KW"/>
</dbReference>
<evidence type="ECO:0000313" key="3">
    <source>
        <dbReference type="Proteomes" id="UP000052982"/>
    </source>
</evidence>
<evidence type="ECO:0000313" key="2">
    <source>
        <dbReference type="EMBL" id="KUN86199.1"/>
    </source>
</evidence>
<gene>
    <name evidence="2" type="ORF">AQJ64_09165</name>
</gene>